<evidence type="ECO:0000256" key="2">
    <source>
        <dbReference type="ARBA" id="ARBA00022729"/>
    </source>
</evidence>
<dbReference type="SUPFAM" id="SSF53850">
    <property type="entry name" value="Periplasmic binding protein-like II"/>
    <property type="match status" value="1"/>
</dbReference>
<evidence type="ECO:0000313" key="7">
    <source>
        <dbReference type="Proteomes" id="UP000321917"/>
    </source>
</evidence>
<dbReference type="Proteomes" id="UP000321917">
    <property type="component" value="Unassembled WGS sequence"/>
</dbReference>
<keyword evidence="6" id="KW-1185">Reference proteome</keyword>
<dbReference type="EMBL" id="VOLQ01000005">
    <property type="protein sequence ID" value="TWX70272.1"/>
    <property type="molecule type" value="Genomic_DNA"/>
</dbReference>
<gene>
    <name evidence="4" type="ORF">ESZ26_06395</name>
    <name evidence="5" type="ORF">ESZ27_03885</name>
</gene>
<evidence type="ECO:0000256" key="1">
    <source>
        <dbReference type="ARBA" id="ARBA00010333"/>
    </source>
</evidence>
<organism evidence="5 7">
    <name type="scientific">Colwellia hornerae</name>
    <dbReference type="NCBI Taxonomy" id="89402"/>
    <lineage>
        <taxon>Bacteria</taxon>
        <taxon>Pseudomonadati</taxon>
        <taxon>Pseudomonadota</taxon>
        <taxon>Gammaproteobacteria</taxon>
        <taxon>Alteromonadales</taxon>
        <taxon>Colwelliaceae</taxon>
        <taxon>Colwellia</taxon>
    </lineage>
</organism>
<dbReference type="PANTHER" id="PTHR35936:SF25">
    <property type="entry name" value="ABC TRANSPORTER SUBSTRATE-BINDING PROTEIN"/>
    <property type="match status" value="1"/>
</dbReference>
<dbReference type="OrthoDB" id="6382916at2"/>
<accession>A0A5C6QNX5</accession>
<name>A0A5C6QNX5_9GAMM</name>
<dbReference type="AlphaFoldDB" id="A0A5C6QNX5"/>
<dbReference type="Gene3D" id="3.40.190.10">
    <property type="entry name" value="Periplasmic binding protein-like II"/>
    <property type="match status" value="2"/>
</dbReference>
<protein>
    <submittedName>
        <fullName evidence="5">Amino acid ABC transporter substrate-binding protein</fullName>
    </submittedName>
</protein>
<comment type="similarity">
    <text evidence="1">Belongs to the bacterial solute-binding protein 3 family.</text>
</comment>
<comment type="caution">
    <text evidence="5">The sequence shown here is derived from an EMBL/GenBank/DDBJ whole genome shotgun (WGS) entry which is preliminary data.</text>
</comment>
<feature type="domain" description="Solute-binding protein family 3/N-terminal" evidence="3">
    <location>
        <begin position="41"/>
        <end position="251"/>
    </location>
</feature>
<dbReference type="Proteomes" id="UP000321525">
    <property type="component" value="Unassembled WGS sequence"/>
</dbReference>
<evidence type="ECO:0000313" key="6">
    <source>
        <dbReference type="Proteomes" id="UP000321525"/>
    </source>
</evidence>
<dbReference type="InterPro" id="IPR001638">
    <property type="entry name" value="Solute-binding_3/MltF_N"/>
</dbReference>
<reference evidence="5 7" key="1">
    <citation type="submission" date="2019-07" db="EMBL/GenBank/DDBJ databases">
        <title>Genomes of sea-ice associated Colwellia species.</title>
        <authorList>
            <person name="Bowman J.P."/>
        </authorList>
    </citation>
    <scope>NUCLEOTIDE SEQUENCE [LARGE SCALE GENOMIC DNA]</scope>
    <source>
        <strain evidence="4 6">ACAM 607</strain>
        <strain evidence="5 7">IC036</strain>
    </source>
</reference>
<evidence type="ECO:0000259" key="3">
    <source>
        <dbReference type="SMART" id="SM00062"/>
    </source>
</evidence>
<sequence length="251" mass="28940">MLMIFRQSTVHFMVKKLGLYKLSLTIFFVLFITKPSFSAQKLTCATTHYPPYTVFNESTKTFSGSDIDIITPLFEQLKIDVKIINLPWARLKKEIKKNRYDCYFSVGKFEYREKFLEYSNLPTHITTIAIFYPKHGSAIDFKNKTVGVHRGINIHKNIPASYGLESAIFHQLPSNEVLFDMLQNGRIDAIVTSKVVGEYIYKNMEANFDLAVLDIEKYKLPVYLAFKKDVIDISKVNNVLLKMKAATLPKE</sequence>
<proteinExistence type="inferred from homology"/>
<dbReference type="EMBL" id="VOLR01000007">
    <property type="protein sequence ID" value="TWX61019.1"/>
    <property type="molecule type" value="Genomic_DNA"/>
</dbReference>
<keyword evidence="2" id="KW-0732">Signal</keyword>
<dbReference type="PANTHER" id="PTHR35936">
    <property type="entry name" value="MEMBRANE-BOUND LYTIC MUREIN TRANSGLYCOSYLASE F"/>
    <property type="match status" value="1"/>
</dbReference>
<evidence type="ECO:0000313" key="5">
    <source>
        <dbReference type="EMBL" id="TWX70272.1"/>
    </source>
</evidence>
<dbReference type="SMART" id="SM00062">
    <property type="entry name" value="PBPb"/>
    <property type="match status" value="1"/>
</dbReference>
<evidence type="ECO:0000313" key="4">
    <source>
        <dbReference type="EMBL" id="TWX61019.1"/>
    </source>
</evidence>
<dbReference type="Pfam" id="PF00497">
    <property type="entry name" value="SBP_bac_3"/>
    <property type="match status" value="1"/>
</dbReference>